<evidence type="ECO:0000313" key="4">
    <source>
        <dbReference type="Proteomes" id="UP000189777"/>
    </source>
</evidence>
<sequence>MTATGPAPVPAPPEPHRSPVARALLVTGAAVAVLAVLWGAVFLVDRAMASTTTQHETYGSVPTVELVADGDVTVKATDGGQVEVDRIARHGLTSPTYRADEGADRLVVTHECQRWQWIASRCAGDLAVTLPADTALVVRTSNGDVVASGVVGGAELRSSNGDVQVAGAGGGLDAGSSNGDVVVDEAVGDVVATSSNGSIEVTGVDGSLEADTSNGRVEVAGVTGDVRAESSNGDVTVVGDGEPVRLTIETSNGGQTTEGPTDPGADRSVEVRSSNGDVAYLLP</sequence>
<gene>
    <name evidence="3" type="ORF">SAMN04324258_0838</name>
</gene>
<feature type="transmembrane region" description="Helical" evidence="2">
    <location>
        <begin position="20"/>
        <end position="44"/>
    </location>
</feature>
<feature type="region of interest" description="Disordered" evidence="1">
    <location>
        <begin position="248"/>
        <end position="283"/>
    </location>
</feature>
<evidence type="ECO:0000256" key="2">
    <source>
        <dbReference type="SAM" id="Phobius"/>
    </source>
</evidence>
<keyword evidence="2" id="KW-0472">Membrane</keyword>
<dbReference type="OrthoDB" id="4822900at2"/>
<evidence type="ECO:0000256" key="1">
    <source>
        <dbReference type="SAM" id="MobiDB-lite"/>
    </source>
</evidence>
<dbReference type="RefSeq" id="WP_079571307.1">
    <property type="nucleotide sequence ID" value="NZ_FUZQ01000001.1"/>
</dbReference>
<reference evidence="3 4" key="1">
    <citation type="submission" date="2017-02" db="EMBL/GenBank/DDBJ databases">
        <authorList>
            <person name="Peterson S.W."/>
        </authorList>
    </citation>
    <scope>NUCLEOTIDE SEQUENCE [LARGE SCALE GENOMIC DNA]</scope>
    <source>
        <strain evidence="3 4">DSM 21481</strain>
    </source>
</reference>
<accession>A0A1T5IRD2</accession>
<feature type="compositionally biased region" description="Polar residues" evidence="1">
    <location>
        <begin position="248"/>
        <end position="259"/>
    </location>
</feature>
<organism evidence="3 4">
    <name type="scientific">Krasilnikoviella flava</name>
    <dbReference type="NCBI Taxonomy" id="526729"/>
    <lineage>
        <taxon>Bacteria</taxon>
        <taxon>Bacillati</taxon>
        <taxon>Actinomycetota</taxon>
        <taxon>Actinomycetes</taxon>
        <taxon>Micrococcales</taxon>
        <taxon>Promicromonosporaceae</taxon>
        <taxon>Krasilnikoviella</taxon>
    </lineage>
</organism>
<dbReference type="AlphaFoldDB" id="A0A1T5IRD2"/>
<dbReference type="EMBL" id="FUZQ01000001">
    <property type="protein sequence ID" value="SKC41675.1"/>
    <property type="molecule type" value="Genomic_DNA"/>
</dbReference>
<proteinExistence type="predicted"/>
<protein>
    <submittedName>
        <fullName evidence="3">Putative adhesin</fullName>
    </submittedName>
</protein>
<name>A0A1T5IRD2_9MICO</name>
<dbReference type="STRING" id="526729.SAMN04324258_0838"/>
<dbReference type="Proteomes" id="UP000189777">
    <property type="component" value="Unassembled WGS sequence"/>
</dbReference>
<evidence type="ECO:0000313" key="3">
    <source>
        <dbReference type="EMBL" id="SKC41675.1"/>
    </source>
</evidence>
<keyword evidence="2" id="KW-0812">Transmembrane</keyword>
<keyword evidence="2" id="KW-1133">Transmembrane helix</keyword>
<keyword evidence="4" id="KW-1185">Reference proteome</keyword>